<evidence type="ECO:0000313" key="2">
    <source>
        <dbReference type="EMBL" id="KAK1923994.1"/>
    </source>
</evidence>
<dbReference type="InterPro" id="IPR043129">
    <property type="entry name" value="ATPase_NBD"/>
</dbReference>
<sequence>MARSREPTIIHLDTETIRAKVGIDELYDKPTLTISACYAVPKASTSHGEASNGTVDHDSKESWVVGEKLEKEQGEAGFEGKWEVRWPFRPTESGQGEDWDGREYILKHILTSLGITIASNSSPLILVPPPSASFPLSTQSLYSQLAFEKLNVPTFALLPPSLAAIFALGQTTGVIIHIGRSRTIVNVIIDSILREECSTTVPLGTQHCEEDFLDLLMGDAQLDKELRMVLGTPGPMVTPAEPTEEGEAQASVVPKESWEEGEKEKYVRELAEFVWKECTLGEDLEIVNATGAKSVIPGKEGEEDSSFDVAKKLVGEAAPAAAPSHKSKKQLAALAQKAATAAAQAQASAEAALAADVIVCKIPSIPDKTVDLGPVRHRIVETLFKGRGGESVWEAVGRAVEHPSVGWDVRQSVWDGVGVIGDIARIRSFAPALTTYLSPFLVSSAELSEVQPSKLRLLSIPDYFANYKGSTTDLAPFLGATISAKTLLADAGLSISKIQYNALGPAAIYTSKDEAKQ</sequence>
<proteinExistence type="inferred from homology"/>
<dbReference type="FunFam" id="3.30.420.40:FF:000411">
    <property type="entry name" value="RNA polymerase II transcription factor"/>
    <property type="match status" value="1"/>
</dbReference>
<protein>
    <submittedName>
        <fullName evidence="2">RNA polymerase II transcription factor</fullName>
    </submittedName>
</protein>
<gene>
    <name evidence="2" type="ORF">DB88DRAFT_488756</name>
</gene>
<dbReference type="PANTHER" id="PTHR11937">
    <property type="entry name" value="ACTIN"/>
    <property type="match status" value="1"/>
</dbReference>
<evidence type="ECO:0000256" key="1">
    <source>
        <dbReference type="RuleBase" id="RU000487"/>
    </source>
</evidence>
<evidence type="ECO:0000313" key="3">
    <source>
        <dbReference type="Proteomes" id="UP001182556"/>
    </source>
</evidence>
<dbReference type="Proteomes" id="UP001182556">
    <property type="component" value="Unassembled WGS sequence"/>
</dbReference>
<dbReference type="AlphaFoldDB" id="A0AAD9D074"/>
<dbReference type="SMART" id="SM00268">
    <property type="entry name" value="ACTIN"/>
    <property type="match status" value="1"/>
</dbReference>
<dbReference type="Pfam" id="PF00022">
    <property type="entry name" value="Actin"/>
    <property type="match status" value="1"/>
</dbReference>
<comment type="caution">
    <text evidence="2">The sequence shown here is derived from an EMBL/GenBank/DDBJ whole genome shotgun (WGS) entry which is preliminary data.</text>
</comment>
<dbReference type="EMBL" id="JAODAN010000005">
    <property type="protein sequence ID" value="KAK1923994.1"/>
    <property type="molecule type" value="Genomic_DNA"/>
</dbReference>
<dbReference type="Gene3D" id="3.30.420.40">
    <property type="match status" value="2"/>
</dbReference>
<reference evidence="2" key="1">
    <citation type="submission" date="2023-02" db="EMBL/GenBank/DDBJ databases">
        <title>Identification and recombinant expression of a fungal hydrolase from Papiliotrema laurentii that hydrolyzes apple cutin and clears colloidal polyester polyurethane.</title>
        <authorList>
            <consortium name="DOE Joint Genome Institute"/>
            <person name="Roman V.A."/>
            <person name="Bojanowski C."/>
            <person name="Crable B.R."/>
            <person name="Wagner D.N."/>
            <person name="Hung C.S."/>
            <person name="Nadeau L.J."/>
            <person name="Schratz L."/>
            <person name="Haridas S."/>
            <person name="Pangilinan J."/>
            <person name="Lipzen A."/>
            <person name="Na H."/>
            <person name="Yan M."/>
            <person name="Ng V."/>
            <person name="Grigoriev I.V."/>
            <person name="Spatafora J.W."/>
            <person name="Barlow D."/>
            <person name="Biffinger J."/>
            <person name="Kelley-Loughnane N."/>
            <person name="Varaljay V.A."/>
            <person name="Crookes-Goodson W.J."/>
        </authorList>
    </citation>
    <scope>NUCLEOTIDE SEQUENCE</scope>
    <source>
        <strain evidence="2">5307AH</strain>
    </source>
</reference>
<keyword evidence="3" id="KW-1185">Reference proteome</keyword>
<dbReference type="SUPFAM" id="SSF53067">
    <property type="entry name" value="Actin-like ATPase domain"/>
    <property type="match status" value="2"/>
</dbReference>
<accession>A0AAD9D074</accession>
<comment type="similarity">
    <text evidence="1">Belongs to the actin family.</text>
</comment>
<name>A0AAD9D074_PAPLA</name>
<dbReference type="InterPro" id="IPR004000">
    <property type="entry name" value="Actin"/>
</dbReference>
<organism evidence="2 3">
    <name type="scientific">Papiliotrema laurentii</name>
    <name type="common">Cryptococcus laurentii</name>
    <dbReference type="NCBI Taxonomy" id="5418"/>
    <lineage>
        <taxon>Eukaryota</taxon>
        <taxon>Fungi</taxon>
        <taxon>Dikarya</taxon>
        <taxon>Basidiomycota</taxon>
        <taxon>Agaricomycotina</taxon>
        <taxon>Tremellomycetes</taxon>
        <taxon>Tremellales</taxon>
        <taxon>Rhynchogastremaceae</taxon>
        <taxon>Papiliotrema</taxon>
    </lineage>
</organism>